<reference evidence="2" key="1">
    <citation type="submission" date="2013-04" db="EMBL/GenBank/DDBJ databases">
        <authorList>
            <person name="Qu J."/>
            <person name="Murali S.C."/>
            <person name="Bandaranaike D."/>
            <person name="Bellair M."/>
            <person name="Blankenburg K."/>
            <person name="Chao H."/>
            <person name="Dinh H."/>
            <person name="Doddapaneni H."/>
            <person name="Downs B."/>
            <person name="Dugan-Rocha S."/>
            <person name="Elkadiri S."/>
            <person name="Gnanaolivu R.D."/>
            <person name="Hernandez B."/>
            <person name="Javaid M."/>
            <person name="Jayaseelan J.C."/>
            <person name="Lee S."/>
            <person name="Li M."/>
            <person name="Ming W."/>
            <person name="Munidasa M."/>
            <person name="Muniz J."/>
            <person name="Nguyen L."/>
            <person name="Ongeri F."/>
            <person name="Osuji N."/>
            <person name="Pu L.-L."/>
            <person name="Puazo M."/>
            <person name="Qu C."/>
            <person name="Quiroz J."/>
            <person name="Raj R."/>
            <person name="Weissenberger G."/>
            <person name="Xin Y."/>
            <person name="Zou X."/>
            <person name="Han Y."/>
            <person name="Richards S."/>
            <person name="Worley K."/>
            <person name="Muzny D."/>
            <person name="Gibbs R."/>
        </authorList>
    </citation>
    <scope>NUCLEOTIDE SEQUENCE</scope>
    <source>
        <strain evidence="2">Sampled in the wild</strain>
    </source>
</reference>
<protein>
    <recommendedName>
        <fullName evidence="1">Reverse transcriptase domain-containing protein</fullName>
    </recommendedName>
</protein>
<dbReference type="Proteomes" id="UP000792457">
    <property type="component" value="Unassembled WGS sequence"/>
</dbReference>
<dbReference type="OrthoDB" id="414730at2759"/>
<dbReference type="InterPro" id="IPR000477">
    <property type="entry name" value="RT_dom"/>
</dbReference>
<dbReference type="Pfam" id="PF00078">
    <property type="entry name" value="RVT_1"/>
    <property type="match status" value="1"/>
</dbReference>
<dbReference type="InterPro" id="IPR043502">
    <property type="entry name" value="DNA/RNA_pol_sf"/>
</dbReference>
<dbReference type="GO" id="GO:0071897">
    <property type="term" value="P:DNA biosynthetic process"/>
    <property type="evidence" value="ECO:0007669"/>
    <property type="project" value="UniProtKB-ARBA"/>
</dbReference>
<reference evidence="2" key="2">
    <citation type="submission" date="2017-10" db="EMBL/GenBank/DDBJ databases">
        <title>Ladona fulva Genome sequencing and assembly.</title>
        <authorList>
            <person name="Murali S."/>
            <person name="Richards S."/>
            <person name="Bandaranaike D."/>
            <person name="Bellair M."/>
            <person name="Blankenburg K."/>
            <person name="Chao H."/>
            <person name="Dinh H."/>
            <person name="Doddapaneni H."/>
            <person name="Dugan-Rocha S."/>
            <person name="Elkadiri S."/>
            <person name="Gnanaolivu R."/>
            <person name="Hernandez B."/>
            <person name="Skinner E."/>
            <person name="Javaid M."/>
            <person name="Lee S."/>
            <person name="Li M."/>
            <person name="Ming W."/>
            <person name="Munidasa M."/>
            <person name="Muniz J."/>
            <person name="Nguyen L."/>
            <person name="Hughes D."/>
            <person name="Osuji N."/>
            <person name="Pu L.-L."/>
            <person name="Puazo M."/>
            <person name="Qu C."/>
            <person name="Quiroz J."/>
            <person name="Raj R."/>
            <person name="Weissenberger G."/>
            <person name="Xin Y."/>
            <person name="Zou X."/>
            <person name="Han Y."/>
            <person name="Worley K."/>
            <person name="Muzny D."/>
            <person name="Gibbs R."/>
        </authorList>
    </citation>
    <scope>NUCLEOTIDE SEQUENCE</scope>
    <source>
        <strain evidence="2">Sampled in the wild</strain>
    </source>
</reference>
<evidence type="ECO:0000313" key="3">
    <source>
        <dbReference type="Proteomes" id="UP000792457"/>
    </source>
</evidence>
<feature type="domain" description="Reverse transcriptase" evidence="1">
    <location>
        <begin position="1"/>
        <end position="329"/>
    </location>
</feature>
<accession>A0A8K0K5S5</accession>
<evidence type="ECO:0000259" key="1">
    <source>
        <dbReference type="PROSITE" id="PS50878"/>
    </source>
</evidence>
<dbReference type="AlphaFoldDB" id="A0A8K0K5S5"/>
<dbReference type="PANTHER" id="PTHR33332">
    <property type="entry name" value="REVERSE TRANSCRIPTASE DOMAIN-CONTAINING PROTEIN"/>
    <property type="match status" value="1"/>
</dbReference>
<name>A0A8K0K5S5_LADFU</name>
<gene>
    <name evidence="2" type="ORF">J437_LFUL009148</name>
</gene>
<dbReference type="PROSITE" id="PS50878">
    <property type="entry name" value="RT_POL"/>
    <property type="match status" value="1"/>
</dbReference>
<dbReference type="SUPFAM" id="SSF56672">
    <property type="entry name" value="DNA/RNA polymerases"/>
    <property type="match status" value="1"/>
</dbReference>
<proteinExistence type="predicted"/>
<keyword evidence="3" id="KW-1185">Reference proteome</keyword>
<organism evidence="2 3">
    <name type="scientific">Ladona fulva</name>
    <name type="common">Scarce chaser dragonfly</name>
    <name type="synonym">Libellula fulva</name>
    <dbReference type="NCBI Taxonomy" id="123851"/>
    <lineage>
        <taxon>Eukaryota</taxon>
        <taxon>Metazoa</taxon>
        <taxon>Ecdysozoa</taxon>
        <taxon>Arthropoda</taxon>
        <taxon>Hexapoda</taxon>
        <taxon>Insecta</taxon>
        <taxon>Pterygota</taxon>
        <taxon>Palaeoptera</taxon>
        <taxon>Odonata</taxon>
        <taxon>Epiprocta</taxon>
        <taxon>Anisoptera</taxon>
        <taxon>Libelluloidea</taxon>
        <taxon>Libellulidae</taxon>
        <taxon>Ladona</taxon>
    </lineage>
</organism>
<dbReference type="EMBL" id="KZ308395">
    <property type="protein sequence ID" value="KAG8228924.1"/>
    <property type="molecule type" value="Genomic_DNA"/>
</dbReference>
<sequence>MLFTSSSRKLHGYTTSSDPDLTTDASKFLGIYLDPQLKWTAHIDYLGKKLSSVFYMLSVLKHSLSIDVLKKVYYAYFYSHVSYGIIFWGSSTQIINIFMIQKKIVRTICNAPYRAHCKPLFRKLEILTIPSIYILKTLLFTRHNISLLEKSSVYHQHFTRRINDFHTPQQNLETFSLSPKVSGIKFYNALPTTIKNIRGVANDWLKSYLDNRQQIVSVSKSGKRYASNPKQVPSGIPQGSVLSPILFLVFINDLPRYLTSGNDNSVIMYADDVNVLISNSRIEDHVRDRAQALQVMTNWCNSNCLSLNSDKTLTMLFTSSSRKLHGSTTSSDLDLTTDALHPGSYIVSSGTSPLRGKKIVGYNARVNKLTSLEVLAHEENPDFMCISEHWLKEVSVSIPEYFPATAFCRTHHRNGGVVIFAKKSTKILDLPTDLCTLNQELIFESA</sequence>
<evidence type="ECO:0000313" key="2">
    <source>
        <dbReference type="EMBL" id="KAG8228924.1"/>
    </source>
</evidence>
<comment type="caution">
    <text evidence="2">The sequence shown here is derived from an EMBL/GenBank/DDBJ whole genome shotgun (WGS) entry which is preliminary data.</text>
</comment>
<feature type="non-terminal residue" evidence="2">
    <location>
        <position position="446"/>
    </location>
</feature>